<feature type="region of interest" description="Disordered" evidence="1">
    <location>
        <begin position="48"/>
        <end position="70"/>
    </location>
</feature>
<dbReference type="RefSeq" id="WP_341374441.1">
    <property type="nucleotide sequence ID" value="NZ_JBBUTF010000009.1"/>
</dbReference>
<protein>
    <submittedName>
        <fullName evidence="3">DUF2185 domain-containing protein</fullName>
    </submittedName>
</protein>
<dbReference type="Pfam" id="PF09951">
    <property type="entry name" value="Imm33"/>
    <property type="match status" value="1"/>
</dbReference>
<feature type="domain" description="Immunity protein Imm33" evidence="2">
    <location>
        <begin position="22"/>
        <end position="103"/>
    </location>
</feature>
<dbReference type="EMBL" id="JBBUTF010000009">
    <property type="protein sequence ID" value="MEK8026657.1"/>
    <property type="molecule type" value="Genomic_DNA"/>
</dbReference>
<comment type="caution">
    <text evidence="3">The sequence shown here is derived from an EMBL/GenBank/DDBJ whole genome shotgun (WGS) entry which is preliminary data.</text>
</comment>
<gene>
    <name evidence="3" type="ORF">AACH11_11860</name>
</gene>
<evidence type="ECO:0000256" key="1">
    <source>
        <dbReference type="SAM" id="MobiDB-lite"/>
    </source>
</evidence>
<name>A0ABU9BCF5_9BURK</name>
<reference evidence="3 4" key="1">
    <citation type="submission" date="2024-04" db="EMBL/GenBank/DDBJ databases">
        <title>Novel species of the genus Ideonella isolated from streams.</title>
        <authorList>
            <person name="Lu H."/>
        </authorList>
    </citation>
    <scope>NUCLEOTIDE SEQUENCE [LARGE SCALE GENOMIC DNA]</scope>
    <source>
        <strain evidence="3 4">BYS139W</strain>
    </source>
</reference>
<dbReference type="InterPro" id="IPR018689">
    <property type="entry name" value="Imm33_dom"/>
</dbReference>
<evidence type="ECO:0000313" key="3">
    <source>
        <dbReference type="EMBL" id="MEK8026657.1"/>
    </source>
</evidence>
<proteinExistence type="predicted"/>
<dbReference type="PANTHER" id="PTHR38743">
    <property type="entry name" value="SIMILAR TO GLYOXYLASE I FAMILY PROTEIN"/>
    <property type="match status" value="1"/>
</dbReference>
<dbReference type="Proteomes" id="UP001368500">
    <property type="component" value="Unassembled WGS sequence"/>
</dbReference>
<sequence length="124" mass="13922">MAKKLHLPEDQIQPLVTDMGNCLATDHVTVKGKPVRFMYREEPWNADDSGWRFLSGNESDDEMEDPTNHGLYPVNTIANLDPSVIPLLQQPVGCAFEKAKGAEAFVPVQPWPPEDDDEDEDEDD</sequence>
<feature type="region of interest" description="Disordered" evidence="1">
    <location>
        <begin position="105"/>
        <end position="124"/>
    </location>
</feature>
<evidence type="ECO:0000259" key="2">
    <source>
        <dbReference type="Pfam" id="PF09951"/>
    </source>
</evidence>
<keyword evidence="4" id="KW-1185">Reference proteome</keyword>
<organism evidence="3 4">
    <name type="scientific">Pseudaquabacterium rugosum</name>
    <dbReference type="NCBI Taxonomy" id="2984194"/>
    <lineage>
        <taxon>Bacteria</taxon>
        <taxon>Pseudomonadati</taxon>
        <taxon>Pseudomonadota</taxon>
        <taxon>Betaproteobacteria</taxon>
        <taxon>Burkholderiales</taxon>
        <taxon>Sphaerotilaceae</taxon>
        <taxon>Pseudaquabacterium</taxon>
    </lineage>
</organism>
<feature type="compositionally biased region" description="Acidic residues" evidence="1">
    <location>
        <begin position="113"/>
        <end position="124"/>
    </location>
</feature>
<evidence type="ECO:0000313" key="4">
    <source>
        <dbReference type="Proteomes" id="UP001368500"/>
    </source>
</evidence>
<dbReference type="PANTHER" id="PTHR38743:SF2">
    <property type="entry name" value="DUF2185 DOMAIN-CONTAINING PROTEIN"/>
    <property type="match status" value="1"/>
</dbReference>
<accession>A0ABU9BCF5</accession>